<comment type="caution">
    <text evidence="1">The sequence shown here is derived from an EMBL/GenBank/DDBJ whole genome shotgun (WGS) entry which is preliminary data.</text>
</comment>
<dbReference type="Proteomes" id="UP000824881">
    <property type="component" value="Unassembled WGS sequence"/>
</dbReference>
<reference evidence="1 2" key="1">
    <citation type="journal article" date="2021" name="Appl. Environ. Microbiol.">
        <title>Genetic linkage and physical mapping for an oyster mushroom Pleurotus cornucopiae and QTL analysis for the trait cap color.</title>
        <authorList>
            <person name="Zhang Y."/>
            <person name="Gao W."/>
            <person name="Sonnenberg A."/>
            <person name="Chen Q."/>
            <person name="Zhang J."/>
            <person name="Huang C."/>
        </authorList>
    </citation>
    <scope>NUCLEOTIDE SEQUENCE [LARGE SCALE GENOMIC DNA]</scope>
    <source>
        <strain evidence="1">CCMSSC00406</strain>
    </source>
</reference>
<proteinExistence type="predicted"/>
<evidence type="ECO:0000313" key="1">
    <source>
        <dbReference type="EMBL" id="KAG9221916.1"/>
    </source>
</evidence>
<organism evidence="1 2">
    <name type="scientific">Pleurotus cornucopiae</name>
    <name type="common">Cornucopia mushroom</name>
    <dbReference type="NCBI Taxonomy" id="5321"/>
    <lineage>
        <taxon>Eukaryota</taxon>
        <taxon>Fungi</taxon>
        <taxon>Dikarya</taxon>
        <taxon>Basidiomycota</taxon>
        <taxon>Agaricomycotina</taxon>
        <taxon>Agaricomycetes</taxon>
        <taxon>Agaricomycetidae</taxon>
        <taxon>Agaricales</taxon>
        <taxon>Pleurotineae</taxon>
        <taxon>Pleurotaceae</taxon>
        <taxon>Pleurotus</taxon>
    </lineage>
</organism>
<name>A0ACB7IYE2_PLECO</name>
<protein>
    <submittedName>
        <fullName evidence="1">Uncharacterized protein</fullName>
    </submittedName>
</protein>
<accession>A0ACB7IYE2</accession>
<gene>
    <name evidence="1" type="ORF">CCMSSC00406_0005741</name>
</gene>
<dbReference type="EMBL" id="WQMT02000006">
    <property type="protein sequence ID" value="KAG9221916.1"/>
    <property type="molecule type" value="Genomic_DNA"/>
</dbReference>
<sequence length="1031" mass="111497">MFDSSSSYGATTVVPVHGGDAQHGEHFDNVPHSKRKLGTTSVVFLIFNRIIGTGIYATPSTILLSARSPALALLMWLVGASIAAMGLAVYIEFGTTLPRSGGEKNYIEHIYLRPRFLATCIYAFYGVMANLSAANSLVFGEYAAHAGSLPSSLPLPLLPSLPTPLILALLALSFNLLLHAFSVRLGLGLSNVLGLGKLAFLCFIVIAGVVGMFVVKDSPCTGNAGTYNSGCWRHKYPRSTSLDSWHNFWEGSSEIGVNSFVTGLYNVIWSFIGYSNANYALSEISHPIRTIKRAAPLALLSVTLLYLAVNTVYLGVVEKGEMMGSGEIVAALFFRNLFGEATGKILSALIALSTLGNLLAGQFTQGRIIQELGREGILPFSPFFASNKPFNTPLPGLFTQYAVSCAVLLIPPAGDAYLFLVNMSSYCNTLINTVVALGLILLYYSPSVSSFFSSHSPSLPPSSMPSSSTPLISPYPRTAPFPWIAPLSQWYPPFRAPKILLIGFFISNLLLIVVPLVPPAPRPDGGRGGVYKSLPYWSHVVAALSISLVGMSYCHDSKHNEDVKIEIQESLPSPLLEGSAEEQALVRKLDKRIMPIACALYLFSYLDRSNLGNARLQGLPEDVLGGDPTGVLFDWITSAFFLAYILCQIPATLLSKLFRPRLWVAAAGLGWGTCATLMSTGFNFGSLLAARACIGVFESGFGPAIPLYFSFFYTRKEIGLRMACWFGFATVGGAFGGLIAFGIQNASLPFQPWRLLFIVEVSIFTAFLFPDRPESTTFLNEDERRIAIARMNRATSGDVGASVNKAHIWAAFRDWRIYVGGVIYFGLNCALASIGAFLPTIIQTFGNSAAVTQLLTVPPYAVAFVILVSFSFASDRLQSRGVFMGVASVIGAIGYLLLLVVHDNVRVRYFATFCITSGTYTTIGLIMAWFAHNLGSETKRAAGIPMFMSMGQCGSVLGSHIFPQSEGPRYIKGFAISCALELLAAVCAAILSISYRLDNARRDRVYGRPIPGARVDTQILADKAPAFRYLP</sequence>
<evidence type="ECO:0000313" key="2">
    <source>
        <dbReference type="Proteomes" id="UP000824881"/>
    </source>
</evidence>
<keyword evidence="2" id="KW-1185">Reference proteome</keyword>